<dbReference type="EMBL" id="PEBK01000004">
    <property type="protein sequence ID" value="PJM75330.1"/>
    <property type="molecule type" value="Genomic_DNA"/>
</dbReference>
<reference evidence="3 4" key="1">
    <citation type="submission" date="2017-10" db="EMBL/GenBank/DDBJ databases">
        <title>Draft genome sequences of strains TRE 1, TRE 9, TRE H and TRI 7, isolated from tamarins, belonging to four potential novel Bifidobacterium species.</title>
        <authorList>
            <person name="Mattarelli P."/>
            <person name="Modesto M."/>
            <person name="Puglisi E."/>
            <person name="Morelli L."/>
            <person name="Spezio C."/>
            <person name="Bonetti A."/>
            <person name="Sandri C."/>
        </authorList>
    </citation>
    <scope>NUCLEOTIDE SEQUENCE [LARGE SCALE GENOMIC DNA]</scope>
    <source>
        <strain evidence="4">TRI7</strain>
    </source>
</reference>
<dbReference type="PANTHER" id="PTHR35039">
    <property type="entry name" value="3-KETO-L-GULONATE-6-PHOSPHATE DECARBOXYLASE SGBH-RELATED"/>
    <property type="match status" value="1"/>
</dbReference>
<evidence type="ECO:0000256" key="1">
    <source>
        <dbReference type="ARBA" id="ARBA00023239"/>
    </source>
</evidence>
<sequence>MSGKLLQLALDIDDTAVALKAATAAADAVDIIEDGTVLCLAQGLGSARELRAVFPDKDLLTDIRIARAGGKFARMCFKAGADRVSVVGESGLDVVTSACEVAEEFGGGVEVELYDGWSDEEIHSFIEAGAQVFIVHRNRCDEAENEDVRTQLNRLHALVSDSGVKVTLAGGLNRETLRLFDGCPFDIAVVGSAITKADDPLAAAREIRDVLNSMK</sequence>
<dbReference type="InterPro" id="IPR013785">
    <property type="entry name" value="Aldolase_TIM"/>
</dbReference>
<dbReference type="GO" id="GO:0019854">
    <property type="term" value="P:L-ascorbic acid catabolic process"/>
    <property type="evidence" value="ECO:0007669"/>
    <property type="project" value="TreeGrafter"/>
</dbReference>
<keyword evidence="1" id="KW-0456">Lyase</keyword>
<dbReference type="Proteomes" id="UP000231451">
    <property type="component" value="Unassembled WGS sequence"/>
</dbReference>
<dbReference type="OrthoDB" id="7943715at2"/>
<evidence type="ECO:0000259" key="2">
    <source>
        <dbReference type="SMART" id="SM00934"/>
    </source>
</evidence>
<dbReference type="GO" id="GO:0006207">
    <property type="term" value="P:'de novo' pyrimidine nucleobase biosynthetic process"/>
    <property type="evidence" value="ECO:0007669"/>
    <property type="project" value="InterPro"/>
</dbReference>
<dbReference type="AlphaFoldDB" id="A0A2M9HES9"/>
<name>A0A2M9HES9_9BIFI</name>
<evidence type="ECO:0000313" key="3">
    <source>
        <dbReference type="EMBL" id="PJM75330.1"/>
    </source>
</evidence>
<dbReference type="GO" id="GO:0004590">
    <property type="term" value="F:orotidine-5'-phosphate decarboxylase activity"/>
    <property type="evidence" value="ECO:0007669"/>
    <property type="project" value="InterPro"/>
</dbReference>
<keyword evidence="4" id="KW-1185">Reference proteome</keyword>
<gene>
    <name evidence="3" type="ORF">CSQ87_04765</name>
</gene>
<evidence type="ECO:0000313" key="4">
    <source>
        <dbReference type="Proteomes" id="UP000231451"/>
    </source>
</evidence>
<dbReference type="GO" id="GO:0033982">
    <property type="term" value="F:3-dehydro-L-gulonate-6-phosphate decarboxylase activity"/>
    <property type="evidence" value="ECO:0007669"/>
    <property type="project" value="TreeGrafter"/>
</dbReference>
<feature type="domain" description="Orotidine 5'-phosphate decarboxylase" evidence="2">
    <location>
        <begin position="5"/>
        <end position="207"/>
    </location>
</feature>
<dbReference type="Pfam" id="PF00215">
    <property type="entry name" value="OMPdecase"/>
    <property type="match status" value="1"/>
</dbReference>
<accession>A0A2M9HES9</accession>
<dbReference type="PANTHER" id="PTHR35039:SF3">
    <property type="entry name" value="3-KETO-L-GULONATE-6-PHOSPHATE DECARBOXYLASE SGBH-RELATED"/>
    <property type="match status" value="1"/>
</dbReference>
<dbReference type="RefSeq" id="WP_100512748.1">
    <property type="nucleotide sequence ID" value="NZ_PEBK01000004.1"/>
</dbReference>
<proteinExistence type="predicted"/>
<dbReference type="InterPro" id="IPR011060">
    <property type="entry name" value="RibuloseP-bd_barrel"/>
</dbReference>
<organism evidence="3 4">
    <name type="scientific">Bifidobacterium simiarum</name>
    <dbReference type="NCBI Taxonomy" id="2045441"/>
    <lineage>
        <taxon>Bacteria</taxon>
        <taxon>Bacillati</taxon>
        <taxon>Actinomycetota</taxon>
        <taxon>Actinomycetes</taxon>
        <taxon>Bifidobacteriales</taxon>
        <taxon>Bifidobacteriaceae</taxon>
        <taxon>Bifidobacterium</taxon>
    </lineage>
</organism>
<dbReference type="Gene3D" id="3.20.20.70">
    <property type="entry name" value="Aldolase class I"/>
    <property type="match status" value="1"/>
</dbReference>
<dbReference type="SMART" id="SM00934">
    <property type="entry name" value="OMPdecase"/>
    <property type="match status" value="1"/>
</dbReference>
<comment type="caution">
    <text evidence="3">The sequence shown here is derived from an EMBL/GenBank/DDBJ whole genome shotgun (WGS) entry which is preliminary data.</text>
</comment>
<protein>
    <submittedName>
        <fullName evidence="3">3-keto-L-gulonate-6-phosphate decarboxylase</fullName>
    </submittedName>
</protein>
<dbReference type="InterPro" id="IPR001754">
    <property type="entry name" value="OMPdeCOase_dom"/>
</dbReference>
<dbReference type="SUPFAM" id="SSF51366">
    <property type="entry name" value="Ribulose-phoshate binding barrel"/>
    <property type="match status" value="1"/>
</dbReference>